<dbReference type="GO" id="GO:0005829">
    <property type="term" value="C:cytosol"/>
    <property type="evidence" value="ECO:0007669"/>
    <property type="project" value="TreeGrafter"/>
</dbReference>
<evidence type="ECO:0000313" key="5">
    <source>
        <dbReference type="Proteomes" id="UP000033731"/>
    </source>
</evidence>
<dbReference type="EMBL" id="JMTK01000002">
    <property type="protein sequence ID" value="KJZ81865.1"/>
    <property type="molecule type" value="Genomic_DNA"/>
</dbReference>
<name>A0A0F4VKT5_9HYPH</name>
<gene>
    <name evidence="4" type="ORF">DJ66_0593</name>
</gene>
<evidence type="ECO:0000256" key="2">
    <source>
        <dbReference type="ARBA" id="ARBA00022777"/>
    </source>
</evidence>
<comment type="caution">
    <text evidence="4">The sequence shown here is derived from an EMBL/GenBank/DDBJ whole genome shotgun (WGS) entry which is preliminary data.</text>
</comment>
<dbReference type="PANTHER" id="PTHR47690">
    <property type="entry name" value="GLUCOKINASE"/>
    <property type="match status" value="1"/>
</dbReference>
<keyword evidence="5" id="KW-1185">Reference proteome</keyword>
<dbReference type="GO" id="GO:0004340">
    <property type="term" value="F:glucokinase activity"/>
    <property type="evidence" value="ECO:0007669"/>
    <property type="project" value="UniProtKB-EC"/>
</dbReference>
<dbReference type="SUPFAM" id="SSF53067">
    <property type="entry name" value="Actin-like ATPase domain"/>
    <property type="match status" value="1"/>
</dbReference>
<proteinExistence type="inferred from homology"/>
<sequence>MRGYFLFSTQHFFSVFFNMNMSNRNFPTAFPVLLADIGGTNVRFAILRDMESDIECCGTVKTADYESLEHAIQEVILNKISIRLRSAFLALATSIGDQKKFMLTNYQWIIDPEALISQMNFEDVLLINDFEAQALAVCFLSDSHYVSVGPDIERNNCSFSSRVIVGPGTGLGVSGVIRLKNSWIPISGEGGHMNIGPSSKRDFEIFPYLIEDERLSAEMLLSGRGLVNIYKAICKADGFENETSLSAQDIVFQEEHPIALEAINLFCDYLGRIAGDLALIFMSRGGVYISGGIPNKIIHLLRNSSFRDSFENKAPHKELMRKIPTYVITNPYIAISGMLSYIKMTDNFNLITDEGIRSRWIKP</sequence>
<dbReference type="GO" id="GO:0005524">
    <property type="term" value="F:ATP binding"/>
    <property type="evidence" value="ECO:0007669"/>
    <property type="project" value="InterPro"/>
</dbReference>
<evidence type="ECO:0000256" key="3">
    <source>
        <dbReference type="RuleBase" id="RU004046"/>
    </source>
</evidence>
<dbReference type="InterPro" id="IPR003836">
    <property type="entry name" value="Glucokinase"/>
</dbReference>
<dbReference type="GO" id="GO:0006096">
    <property type="term" value="P:glycolytic process"/>
    <property type="evidence" value="ECO:0007669"/>
    <property type="project" value="InterPro"/>
</dbReference>
<dbReference type="Gene3D" id="3.30.420.40">
    <property type="match status" value="1"/>
</dbReference>
<dbReference type="InterPro" id="IPR043129">
    <property type="entry name" value="ATPase_NBD"/>
</dbReference>
<dbReference type="AlphaFoldDB" id="A0A0F4VKT5"/>
<dbReference type="InterPro" id="IPR050201">
    <property type="entry name" value="Bacterial_glucokinase"/>
</dbReference>
<keyword evidence="1 4" id="KW-0808">Transferase</keyword>
<dbReference type="Pfam" id="PF02685">
    <property type="entry name" value="Glucokinase"/>
    <property type="match status" value="1"/>
</dbReference>
<evidence type="ECO:0000256" key="1">
    <source>
        <dbReference type="ARBA" id="ARBA00022679"/>
    </source>
</evidence>
<dbReference type="GO" id="GO:0005536">
    <property type="term" value="F:D-glucose binding"/>
    <property type="evidence" value="ECO:0007669"/>
    <property type="project" value="InterPro"/>
</dbReference>
<dbReference type="CDD" id="cd24008">
    <property type="entry name" value="ASKHA_NBD_GLK"/>
    <property type="match status" value="1"/>
</dbReference>
<protein>
    <submittedName>
        <fullName evidence="4">Glucokinase</fullName>
        <ecNumber evidence="4">2.7.1.2</ecNumber>
    </submittedName>
</protein>
<dbReference type="PATRIC" id="fig|556287.9.peg.615"/>
<dbReference type="Proteomes" id="UP000033731">
    <property type="component" value="Unassembled WGS sequence"/>
</dbReference>
<comment type="similarity">
    <text evidence="3">Belongs to the bacterial glucokinase family.</text>
</comment>
<dbReference type="Gene3D" id="3.40.367.20">
    <property type="match status" value="1"/>
</dbReference>
<organism evidence="4 5">
    <name type="scientific">Candidatus Liberibacter solanacearum</name>
    <dbReference type="NCBI Taxonomy" id="556287"/>
    <lineage>
        <taxon>Bacteria</taxon>
        <taxon>Pseudomonadati</taxon>
        <taxon>Pseudomonadota</taxon>
        <taxon>Alphaproteobacteria</taxon>
        <taxon>Hyphomicrobiales</taxon>
        <taxon>Rhizobiaceae</taxon>
        <taxon>Liberibacter</taxon>
    </lineage>
</organism>
<evidence type="ECO:0000313" key="4">
    <source>
        <dbReference type="EMBL" id="KJZ81865.1"/>
    </source>
</evidence>
<dbReference type="EC" id="2.7.1.2" evidence="4"/>
<accession>A0A0F4VKT5</accession>
<dbReference type="PANTHER" id="PTHR47690:SF1">
    <property type="entry name" value="GLUCOKINASE"/>
    <property type="match status" value="1"/>
</dbReference>
<reference evidence="4 5" key="1">
    <citation type="journal article" date="2015" name="Phytopathology">
        <title>Genomes of Candidatus Liberibacter solanacearum haplotype A from New Zealand and the USA suggest significant genome plasticity in the species.</title>
        <authorList>
            <person name="Thompson S.M."/>
            <person name="Johnson C.P."/>
            <person name="Lu A.Y."/>
            <person name="Frampton R.A."/>
            <person name="Sullivan K.L."/>
            <person name="Fiers M.W."/>
            <person name="Crowhurst R.N."/>
            <person name="Pitman A.R."/>
            <person name="Scott I."/>
            <person name="Gudmestad N.C."/>
            <person name="Smith G.R."/>
        </authorList>
    </citation>
    <scope>NUCLEOTIDE SEQUENCE [LARGE SCALE GENOMIC DNA]</scope>
    <source>
        <strain evidence="4 5">LsoNZ1</strain>
    </source>
</reference>
<dbReference type="NCBIfam" id="NF001417">
    <property type="entry name" value="PRK00292.1-4"/>
    <property type="match status" value="1"/>
</dbReference>
<keyword evidence="2 4" id="KW-0418">Kinase</keyword>